<feature type="modified residue" description="4-aspartylphosphate" evidence="6">
    <location>
        <position position="1279"/>
    </location>
</feature>
<dbReference type="Gene3D" id="1.10.287.130">
    <property type="match status" value="1"/>
</dbReference>
<dbReference type="FunFam" id="3.30.565.10:FF:000049">
    <property type="entry name" value="Two-component sensor histidine kinase"/>
    <property type="match status" value="1"/>
</dbReference>
<dbReference type="SMART" id="SM00387">
    <property type="entry name" value="HATPase_c"/>
    <property type="match status" value="1"/>
</dbReference>
<evidence type="ECO:0000256" key="1">
    <source>
        <dbReference type="ARBA" id="ARBA00000085"/>
    </source>
</evidence>
<dbReference type="Pfam" id="PF13596">
    <property type="entry name" value="PAS_10"/>
    <property type="match status" value="1"/>
</dbReference>
<dbReference type="SMART" id="SM00421">
    <property type="entry name" value="HTH_LUXR"/>
    <property type="match status" value="1"/>
</dbReference>
<keyword evidence="3 5" id="KW-0145">Chemotaxis</keyword>
<dbReference type="SUPFAM" id="SSF52172">
    <property type="entry name" value="CheY-like"/>
    <property type="match status" value="2"/>
</dbReference>
<dbReference type="Gene3D" id="3.40.50.150">
    <property type="entry name" value="Vaccinia Virus protein VP39"/>
    <property type="match status" value="1"/>
</dbReference>
<dbReference type="GO" id="GO:0006935">
    <property type="term" value="P:chemotaxis"/>
    <property type="evidence" value="ECO:0007669"/>
    <property type="project" value="UniProtKB-UniRule"/>
</dbReference>
<dbReference type="GO" id="GO:0000156">
    <property type="term" value="F:phosphorelay response regulator activity"/>
    <property type="evidence" value="ECO:0007669"/>
    <property type="project" value="InterPro"/>
</dbReference>
<accession>A0A8K0Y2A0</accession>
<dbReference type="PROSITE" id="PS50109">
    <property type="entry name" value="HIS_KIN"/>
    <property type="match status" value="1"/>
</dbReference>
<dbReference type="PROSITE" id="PS50122">
    <property type="entry name" value="CHEB"/>
    <property type="match status" value="1"/>
</dbReference>
<dbReference type="InterPro" id="IPR011006">
    <property type="entry name" value="CheY-like_superfamily"/>
</dbReference>
<comment type="caution">
    <text evidence="14">The sequence shown here is derived from an EMBL/GenBank/DDBJ whole genome shotgun (WGS) entry which is preliminary data.</text>
</comment>
<dbReference type="InterPro" id="IPR036388">
    <property type="entry name" value="WH-like_DNA-bd_sf"/>
</dbReference>
<dbReference type="InterPro" id="IPR036097">
    <property type="entry name" value="HisK_dim/P_sf"/>
</dbReference>
<dbReference type="Pfam" id="PF02518">
    <property type="entry name" value="HATPase_c"/>
    <property type="match status" value="1"/>
</dbReference>
<dbReference type="PROSITE" id="PS50123">
    <property type="entry name" value="CHER"/>
    <property type="match status" value="1"/>
</dbReference>
<feature type="domain" description="Histidine kinase" evidence="9">
    <location>
        <begin position="856"/>
        <end position="1069"/>
    </location>
</feature>
<comment type="catalytic activity">
    <reaction evidence="1">
        <text>ATP + protein L-histidine = ADP + protein N-phospho-L-histidine.</text>
        <dbReference type="EC" id="2.7.13.3"/>
    </reaction>
</comment>
<feature type="domain" description="HTH luxR-type" evidence="8">
    <location>
        <begin position="1360"/>
        <end position="1425"/>
    </location>
</feature>
<dbReference type="PROSITE" id="PS00622">
    <property type="entry name" value="HTH_LUXR_1"/>
    <property type="match status" value="1"/>
</dbReference>
<dbReference type="GO" id="GO:0003677">
    <property type="term" value="F:DNA binding"/>
    <property type="evidence" value="ECO:0007669"/>
    <property type="project" value="UniProtKB-KW"/>
</dbReference>
<feature type="domain" description="Response regulatory" evidence="10">
    <location>
        <begin position="1093"/>
        <end position="1210"/>
    </location>
</feature>
<dbReference type="InterPro" id="IPR000014">
    <property type="entry name" value="PAS"/>
</dbReference>
<dbReference type="Pfam" id="PF00072">
    <property type="entry name" value="Response_reg"/>
    <property type="match status" value="2"/>
</dbReference>
<keyword evidence="6" id="KW-0597">Phosphoprotein</keyword>
<organism evidence="14 15">
    <name type="scientific">Szabonella alba</name>
    <dbReference type="NCBI Taxonomy" id="2804194"/>
    <lineage>
        <taxon>Bacteria</taxon>
        <taxon>Pseudomonadati</taxon>
        <taxon>Pseudomonadota</taxon>
        <taxon>Alphaproteobacteria</taxon>
        <taxon>Rhodobacterales</taxon>
        <taxon>Paracoccaceae</taxon>
        <taxon>Szabonella</taxon>
    </lineage>
</organism>
<evidence type="ECO:0000256" key="2">
    <source>
        <dbReference type="ARBA" id="ARBA00012438"/>
    </source>
</evidence>
<dbReference type="InterPro" id="IPR000700">
    <property type="entry name" value="PAS-assoc_C"/>
</dbReference>
<dbReference type="PROSITE" id="PS50113">
    <property type="entry name" value="PAC"/>
    <property type="match status" value="1"/>
</dbReference>
<dbReference type="GO" id="GO:0005737">
    <property type="term" value="C:cytoplasm"/>
    <property type="evidence" value="ECO:0007669"/>
    <property type="project" value="InterPro"/>
</dbReference>
<feature type="domain" description="CheB-type methylesterase" evidence="12">
    <location>
        <begin position="6"/>
        <end position="195"/>
    </location>
</feature>
<proteinExistence type="predicted"/>
<dbReference type="InterPro" id="IPR050903">
    <property type="entry name" value="Bact_Chemotaxis_MeTrfase"/>
</dbReference>
<evidence type="ECO:0000256" key="4">
    <source>
        <dbReference type="ARBA" id="ARBA00023125"/>
    </source>
</evidence>
<dbReference type="InterPro" id="IPR035965">
    <property type="entry name" value="PAS-like_dom_sf"/>
</dbReference>
<dbReference type="InterPro" id="IPR029063">
    <property type="entry name" value="SAM-dependent_MTases_sf"/>
</dbReference>
<dbReference type="PROSITE" id="PS50110">
    <property type="entry name" value="RESPONSE_REGULATORY"/>
    <property type="match status" value="2"/>
</dbReference>
<dbReference type="InterPro" id="IPR022641">
    <property type="entry name" value="CheR_N"/>
</dbReference>
<dbReference type="Pfam" id="PF01739">
    <property type="entry name" value="CheR"/>
    <property type="match status" value="1"/>
</dbReference>
<dbReference type="InterPro" id="IPR036890">
    <property type="entry name" value="HATPase_C_sf"/>
</dbReference>
<feature type="active site" evidence="5">
    <location>
        <position position="18"/>
    </location>
</feature>
<dbReference type="Pfam" id="PF01339">
    <property type="entry name" value="CheB_methylest"/>
    <property type="match status" value="1"/>
</dbReference>
<keyword evidence="4" id="KW-0238">DNA-binding</keyword>
<dbReference type="InterPro" id="IPR000780">
    <property type="entry name" value="CheR_MeTrfase"/>
</dbReference>
<evidence type="ECO:0000259" key="8">
    <source>
        <dbReference type="PROSITE" id="PS50043"/>
    </source>
</evidence>
<sequence length="1429" mass="152892">MSEDKPRTVLPVVAIGASAGGLEACRELIKDLPGTVPGAFILILHLDPSHDSMMVDLLAKHTGLQVVQATEGLALQAGVLHVIPPGVFLTVKRGVIHLRDPEGGKSVRLPFDVLLRSLAQDAAKASACIILSGSGTDGTLGLADMQAAGGLVIAQDPTEAGYPGMPDSAIATGLVAKTLPISKMAAALRAFFETGGNPAADKPEPKRGSALRAASVATTGYDDVLAFLREHVAQDLSLYKRGTLERRIAHRMARIGLGSDETARYLGMLQSDKDERSQLSADLLIHVTSFFRDSAVFENLSAKVVPDLLAAMAGDRPLRVWVAGCSTGEEAYSLAITCIEAIEAAGATARLQILASDVDPEAVATARAGFYSKDIAAHVSRERLDRFFVAENDGWRVTSALRDLVVFTVADLLSDPPFSKIDLVSCRNVLIYMGPEAQARVIARCCFALRSGGLLLLGAAEMPGQSDACFAIEDKAARLWRRVGKSLPGDLNFSLGKRGEAPAVPGQTPLRRSALAELCRRIVFETYTPAAVLLNDRLECLYLLGETEKYLKVTQGHPDPGIAGMLPKALRARFRTAAASCTPENPLVTISGGRLQGADGFDIALHSVMAGDEPLVLACFISTARPSSGQTTGPDQRRGDLEADLEAARGDLSDALRDLEEEVEARSADAAEALSVNEEFQSTNEELLASKEELQSLNEELTALNSQLQETLERHRTTANDLQNVLFSTDVATLFLDPDLNIRFFTPAARAIFRVIPTDVGRPIADLASLSKDDDLSADIRAVLATCDPQERETEGLGGQFFLRRIQPYRAEGGRVEGVVITYVDITERKRSTAALHAAMAEADRATRAKSRFLASASHDLRQPLQSMALLHKLMAPHKRSSEAARLAALLDQTLNSMTAMLDSMLDVNRIESGIVHPEMRPVAIAPLMKRLVDEFGPQCGLKGLKLRAVPSRVWVQTDPQLLEQMLRNLLSNAVKYTPKGGILMGCRRRGDVVTILVCDSGIGVAEKDTKTIFDPYQTVSKSASPFGQGLGLGLSIVQRLAELMDHPVTVRSTPGKGSAFMITLQVVDPVPDPPAAVQTGPEVLTATRQTGTILLVEDEESLRDLLADVLQGEGHTVVSKATAQQALAWASGDVERPDLLLADFDLQGGTNGLTLAQDLPDVLGGTVPSIILTGDITSATLKSVTASVHHHLVKPVMPEVLLALISDLMQKARIEQGKSAQRPDTDITTVYVIDDASMIRETTRRLFEAEGWRVFTYATAEDFLAAPHARSGACLLVDNLLPGMDGVALITLLRSQQSKLPTVMLTGHGDAATAVAALKAGASDLIEKPASAAVLLASVRHAIKSGDNSQPVLETRKAAQQRFSGLTTREREVLALVLTGAPNKIIAHDLGVNQRTVENHRASVMRKTRAASLPALVRLALTAETPGG</sequence>
<dbReference type="GO" id="GO:0006355">
    <property type="term" value="P:regulation of DNA-templated transcription"/>
    <property type="evidence" value="ECO:0007669"/>
    <property type="project" value="InterPro"/>
</dbReference>
<dbReference type="Pfam" id="PF03705">
    <property type="entry name" value="CheR_N"/>
    <property type="match status" value="1"/>
</dbReference>
<dbReference type="CDD" id="cd00082">
    <property type="entry name" value="HisKA"/>
    <property type="match status" value="1"/>
</dbReference>
<gene>
    <name evidence="14" type="ORF">JL811_17345</name>
</gene>
<reference evidence="14" key="1">
    <citation type="submission" date="2021-01" db="EMBL/GenBank/DDBJ databases">
        <title>Tabrizicola alba sp. nov. a motile alkaliphilic bacterium isolated from a soda lake.</title>
        <authorList>
            <person name="Szuroczki S."/>
            <person name="Abbaszade G."/>
            <person name="Schumann P."/>
            <person name="Toth E."/>
        </authorList>
    </citation>
    <scope>NUCLEOTIDE SEQUENCE</scope>
    <source>
        <strain evidence="14">DMG-N-6</strain>
    </source>
</reference>
<dbReference type="CDD" id="cd00130">
    <property type="entry name" value="PAS"/>
    <property type="match status" value="1"/>
</dbReference>
<dbReference type="InterPro" id="IPR003661">
    <property type="entry name" value="HisK_dim/P_dom"/>
</dbReference>
<evidence type="ECO:0000256" key="3">
    <source>
        <dbReference type="ARBA" id="ARBA00022500"/>
    </source>
</evidence>
<dbReference type="SUPFAM" id="SSF47757">
    <property type="entry name" value="Chemotaxis receptor methyltransferase CheR, N-terminal domain"/>
    <property type="match status" value="1"/>
</dbReference>
<dbReference type="SUPFAM" id="SSF55785">
    <property type="entry name" value="PYP-like sensor domain (PAS domain)"/>
    <property type="match status" value="1"/>
</dbReference>
<dbReference type="SUPFAM" id="SSF47384">
    <property type="entry name" value="Homodimeric domain of signal transducing histidine kinase"/>
    <property type="match status" value="1"/>
</dbReference>
<evidence type="ECO:0000313" key="14">
    <source>
        <dbReference type="EMBL" id="MBL4918992.1"/>
    </source>
</evidence>
<feature type="active site" evidence="5">
    <location>
        <position position="45"/>
    </location>
</feature>
<evidence type="ECO:0000256" key="7">
    <source>
        <dbReference type="SAM" id="Coils"/>
    </source>
</evidence>
<feature type="domain" description="PAC" evidence="11">
    <location>
        <begin position="788"/>
        <end position="838"/>
    </location>
</feature>
<dbReference type="InterPro" id="IPR035909">
    <property type="entry name" value="CheB_C"/>
</dbReference>
<name>A0A8K0Y2A0_9RHOB</name>
<evidence type="ECO:0000313" key="15">
    <source>
        <dbReference type="Proteomes" id="UP000648908"/>
    </source>
</evidence>
<dbReference type="CDD" id="cd06170">
    <property type="entry name" value="LuxR_C_like"/>
    <property type="match status" value="1"/>
</dbReference>
<dbReference type="Gene3D" id="3.40.50.2300">
    <property type="match status" value="2"/>
</dbReference>
<dbReference type="InterPro" id="IPR022642">
    <property type="entry name" value="CheR_C"/>
</dbReference>
<dbReference type="Pfam" id="PF00512">
    <property type="entry name" value="HisKA"/>
    <property type="match status" value="1"/>
</dbReference>
<evidence type="ECO:0000259" key="13">
    <source>
        <dbReference type="PROSITE" id="PS50123"/>
    </source>
</evidence>
<dbReference type="Proteomes" id="UP000648908">
    <property type="component" value="Unassembled WGS sequence"/>
</dbReference>
<keyword evidence="7" id="KW-0175">Coiled coil</keyword>
<dbReference type="SUPFAM" id="SSF46894">
    <property type="entry name" value="C-terminal effector domain of the bipartite response regulators"/>
    <property type="match status" value="1"/>
</dbReference>
<dbReference type="GO" id="GO:0000155">
    <property type="term" value="F:phosphorelay sensor kinase activity"/>
    <property type="evidence" value="ECO:0007669"/>
    <property type="project" value="InterPro"/>
</dbReference>
<dbReference type="PRINTS" id="PR00038">
    <property type="entry name" value="HTHLUXR"/>
</dbReference>
<dbReference type="InterPro" id="IPR001789">
    <property type="entry name" value="Sig_transdc_resp-reg_receiver"/>
</dbReference>
<evidence type="ECO:0000259" key="11">
    <source>
        <dbReference type="PROSITE" id="PS50113"/>
    </source>
</evidence>
<dbReference type="InterPro" id="IPR005467">
    <property type="entry name" value="His_kinase_dom"/>
</dbReference>
<keyword evidence="5" id="KW-0378">Hydrolase</keyword>
<dbReference type="PRINTS" id="PR00996">
    <property type="entry name" value="CHERMTFRASE"/>
</dbReference>
<dbReference type="Gene3D" id="3.30.565.10">
    <property type="entry name" value="Histidine kinase-like ATPase, C-terminal domain"/>
    <property type="match status" value="1"/>
</dbReference>
<dbReference type="InterPro" id="IPR000792">
    <property type="entry name" value="Tscrpt_reg_LuxR_C"/>
</dbReference>
<dbReference type="RefSeq" id="WP_202689971.1">
    <property type="nucleotide sequence ID" value="NZ_JAESVN010000011.1"/>
</dbReference>
<keyword evidence="15" id="KW-1185">Reference proteome</keyword>
<feature type="coiled-coil region" evidence="7">
    <location>
        <begin position="638"/>
        <end position="725"/>
    </location>
</feature>
<dbReference type="Gene3D" id="3.40.50.180">
    <property type="entry name" value="Methylesterase CheB, C-terminal domain"/>
    <property type="match status" value="1"/>
</dbReference>
<dbReference type="PANTHER" id="PTHR24422:SF27">
    <property type="entry name" value="PROTEIN-GLUTAMATE O-METHYLTRANSFERASE"/>
    <property type="match status" value="1"/>
</dbReference>
<feature type="active site" evidence="5">
    <location>
        <position position="137"/>
    </location>
</feature>
<dbReference type="Gene3D" id="1.10.10.10">
    <property type="entry name" value="Winged helix-like DNA-binding domain superfamily/Winged helix DNA-binding domain"/>
    <property type="match status" value="1"/>
</dbReference>
<dbReference type="GO" id="GO:0008757">
    <property type="term" value="F:S-adenosylmethionine-dependent methyltransferase activity"/>
    <property type="evidence" value="ECO:0007669"/>
    <property type="project" value="InterPro"/>
</dbReference>
<dbReference type="SUPFAM" id="SSF55874">
    <property type="entry name" value="ATPase domain of HSP90 chaperone/DNA topoisomerase II/histidine kinase"/>
    <property type="match status" value="1"/>
</dbReference>
<evidence type="ECO:0000256" key="6">
    <source>
        <dbReference type="PROSITE-ProRule" id="PRU00169"/>
    </source>
</evidence>
<dbReference type="InterPro" id="IPR000673">
    <property type="entry name" value="Sig_transdc_resp-reg_Me-estase"/>
</dbReference>
<dbReference type="SMART" id="SM00448">
    <property type="entry name" value="REC"/>
    <property type="match status" value="2"/>
</dbReference>
<dbReference type="Gene3D" id="3.30.450.20">
    <property type="entry name" value="PAS domain"/>
    <property type="match status" value="1"/>
</dbReference>
<feature type="domain" description="CheR-type methyltransferase" evidence="13">
    <location>
        <begin position="209"/>
        <end position="461"/>
    </location>
</feature>
<dbReference type="Pfam" id="PF00196">
    <property type="entry name" value="GerE"/>
    <property type="match status" value="1"/>
</dbReference>
<dbReference type="SUPFAM" id="SSF52738">
    <property type="entry name" value="Methylesterase CheB, C-terminal domain"/>
    <property type="match status" value="1"/>
</dbReference>
<evidence type="ECO:0000259" key="9">
    <source>
        <dbReference type="PROSITE" id="PS50109"/>
    </source>
</evidence>
<dbReference type="SUPFAM" id="SSF53335">
    <property type="entry name" value="S-adenosyl-L-methionine-dependent methyltransferases"/>
    <property type="match status" value="1"/>
</dbReference>
<dbReference type="InterPro" id="IPR016032">
    <property type="entry name" value="Sig_transdc_resp-reg_C-effctor"/>
</dbReference>
<dbReference type="SMART" id="SM00138">
    <property type="entry name" value="MeTrc"/>
    <property type="match status" value="1"/>
</dbReference>
<dbReference type="CDD" id="cd16434">
    <property type="entry name" value="CheB-CheR_fusion"/>
    <property type="match status" value="1"/>
</dbReference>
<feature type="domain" description="Response regulatory" evidence="10">
    <location>
        <begin position="1230"/>
        <end position="1344"/>
    </location>
</feature>
<dbReference type="PANTHER" id="PTHR24422">
    <property type="entry name" value="CHEMOTAXIS PROTEIN METHYLTRANSFERASE"/>
    <property type="match status" value="1"/>
</dbReference>
<dbReference type="PROSITE" id="PS50043">
    <property type="entry name" value="HTH_LUXR_2"/>
    <property type="match status" value="1"/>
</dbReference>
<evidence type="ECO:0000259" key="12">
    <source>
        <dbReference type="PROSITE" id="PS50122"/>
    </source>
</evidence>
<dbReference type="EMBL" id="JAESVN010000011">
    <property type="protein sequence ID" value="MBL4918992.1"/>
    <property type="molecule type" value="Genomic_DNA"/>
</dbReference>
<dbReference type="InterPro" id="IPR003594">
    <property type="entry name" value="HATPase_dom"/>
</dbReference>
<feature type="modified residue" description="4-aspartylphosphate" evidence="6">
    <location>
        <position position="1144"/>
    </location>
</feature>
<dbReference type="EC" id="2.7.13.3" evidence="2"/>
<evidence type="ECO:0000259" key="10">
    <source>
        <dbReference type="PROSITE" id="PS50110"/>
    </source>
</evidence>
<dbReference type="SMART" id="SM00388">
    <property type="entry name" value="HisKA"/>
    <property type="match status" value="1"/>
</dbReference>
<dbReference type="GO" id="GO:0008984">
    <property type="term" value="F:protein-glutamate methylesterase activity"/>
    <property type="evidence" value="ECO:0007669"/>
    <property type="project" value="InterPro"/>
</dbReference>
<evidence type="ECO:0000256" key="5">
    <source>
        <dbReference type="PROSITE-ProRule" id="PRU00050"/>
    </source>
</evidence>
<protein>
    <recommendedName>
        <fullName evidence="2">histidine kinase</fullName>
        <ecNumber evidence="2">2.7.13.3</ecNumber>
    </recommendedName>
</protein>